<dbReference type="Pfam" id="PF12836">
    <property type="entry name" value="HHH_3"/>
    <property type="match status" value="2"/>
</dbReference>
<accession>B3ES58</accession>
<keyword evidence="1" id="KW-0812">Transmembrane</keyword>
<dbReference type="Proteomes" id="UP000001227">
    <property type="component" value="Chromosome"/>
</dbReference>
<dbReference type="PANTHER" id="PTHR21180:SF32">
    <property type="entry name" value="ENDONUCLEASE_EXONUCLEASE_PHOSPHATASE FAMILY DOMAIN-CONTAINING PROTEIN 1"/>
    <property type="match status" value="1"/>
</dbReference>
<dbReference type="KEGG" id="aas:Aasi_0664"/>
<dbReference type="SUPFAM" id="SSF47781">
    <property type="entry name" value="RuvA domain 2-like"/>
    <property type="match status" value="2"/>
</dbReference>
<organism evidence="2 3">
    <name type="scientific">Amoebophilus asiaticus (strain 5a2)</name>
    <dbReference type="NCBI Taxonomy" id="452471"/>
    <lineage>
        <taxon>Bacteria</taxon>
        <taxon>Pseudomonadati</taxon>
        <taxon>Bacteroidota</taxon>
        <taxon>Cytophagia</taxon>
        <taxon>Cytophagales</taxon>
        <taxon>Amoebophilaceae</taxon>
        <taxon>Candidatus Amoebophilus</taxon>
    </lineage>
</organism>
<dbReference type="eggNOG" id="COG1555">
    <property type="taxonomic scope" value="Bacteria"/>
</dbReference>
<dbReference type="InterPro" id="IPR010994">
    <property type="entry name" value="RuvA_2-like"/>
</dbReference>
<evidence type="ECO:0008006" key="4">
    <source>
        <dbReference type="Google" id="ProtNLM"/>
    </source>
</evidence>
<feature type="transmembrane region" description="Helical" evidence="1">
    <location>
        <begin position="28"/>
        <end position="46"/>
    </location>
</feature>
<evidence type="ECO:0000256" key="1">
    <source>
        <dbReference type="SAM" id="Phobius"/>
    </source>
</evidence>
<protein>
    <recommendedName>
        <fullName evidence="4">Helix-hairpin-helix domain-containing protein</fullName>
    </recommendedName>
</protein>
<dbReference type="EMBL" id="CP001102">
    <property type="protein sequence ID" value="ACE06060.1"/>
    <property type="molecule type" value="Genomic_DNA"/>
</dbReference>
<keyword evidence="1" id="KW-0472">Membrane</keyword>
<reference evidence="2 3" key="1">
    <citation type="journal article" date="2010" name="J. Bacteriol.">
        <title>The genome of the amoeba symbiont 'Candidatus Amoebophilus asiaticus' reveals common mechanisms for host cell interaction among amoeba-associated bacteria.</title>
        <authorList>
            <person name="Schmitz-Esser S."/>
            <person name="Tischler P."/>
            <person name="Arnold R."/>
            <person name="Montanaro J."/>
            <person name="Wagner M."/>
            <person name="Rattei T."/>
            <person name="Horn M."/>
        </authorList>
    </citation>
    <scope>NUCLEOTIDE SEQUENCE [LARGE SCALE GENOMIC DNA]</scope>
    <source>
        <strain evidence="2 3">5a2</strain>
    </source>
</reference>
<dbReference type="InterPro" id="IPR051675">
    <property type="entry name" value="Endo/Exo/Phosphatase_dom_1"/>
</dbReference>
<name>B3ES58_AMOA5</name>
<sequence>MFIITSLLNWVKRQIRDQFGFSKAETNGVLILLIILLCLLATPHMLRRYYNNKIYIDTNAADIELSDSTLALLESQRINNKPFCKQQDATTKPHYKKQATILKNIKSFDINTTDTQQLQSLPGIGNKRATRIIKYRDKLGGFVRKEQYQDIYGLDSLSISSMFQYTYIATNFQPKRININQASFKILVAHPYLSYEKVQLIVNYRTKKGRFDYIENLLELNILEKDVFEKLKPYLTV</sequence>
<dbReference type="RefSeq" id="WP_012472827.1">
    <property type="nucleotide sequence ID" value="NC_010830.1"/>
</dbReference>
<proteinExistence type="predicted"/>
<dbReference type="PANTHER" id="PTHR21180">
    <property type="entry name" value="ENDONUCLEASE/EXONUCLEASE/PHOSPHATASE FAMILY DOMAIN-CONTAINING PROTEIN 1"/>
    <property type="match status" value="1"/>
</dbReference>
<dbReference type="OrthoDB" id="981124at2"/>
<dbReference type="HOGENOM" id="CLU_077104_1_0_10"/>
<dbReference type="STRING" id="452471.Aasi_0664"/>
<keyword evidence="1" id="KW-1133">Transmembrane helix</keyword>
<dbReference type="Gene3D" id="1.10.150.280">
    <property type="entry name" value="AF1531-like domain"/>
    <property type="match status" value="2"/>
</dbReference>
<dbReference type="AlphaFoldDB" id="B3ES58"/>
<evidence type="ECO:0000313" key="2">
    <source>
        <dbReference type="EMBL" id="ACE06060.1"/>
    </source>
</evidence>
<evidence type="ECO:0000313" key="3">
    <source>
        <dbReference type="Proteomes" id="UP000001227"/>
    </source>
</evidence>
<gene>
    <name evidence="2" type="ordered locus">Aasi_0664</name>
</gene>
<keyword evidence="3" id="KW-1185">Reference proteome</keyword>